<proteinExistence type="inferred from homology"/>
<dbReference type="InterPro" id="IPR020843">
    <property type="entry name" value="ER"/>
</dbReference>
<dbReference type="InterPro" id="IPR013154">
    <property type="entry name" value="ADH-like_N"/>
</dbReference>
<keyword evidence="1 4" id="KW-0479">Metal-binding</keyword>
<accession>A0AAE9Y568</accession>
<dbReference type="EMBL" id="CP116942">
    <property type="protein sequence ID" value="WCO66890.1"/>
    <property type="molecule type" value="Genomic_DNA"/>
</dbReference>
<evidence type="ECO:0000313" key="7">
    <source>
        <dbReference type="Proteomes" id="UP001216390"/>
    </source>
</evidence>
<keyword evidence="3" id="KW-0560">Oxidoreductase</keyword>
<gene>
    <name evidence="6" type="ORF">PO878_20570</name>
</gene>
<dbReference type="InterPro" id="IPR013149">
    <property type="entry name" value="ADH-like_C"/>
</dbReference>
<keyword evidence="2 4" id="KW-0862">Zinc</keyword>
<dbReference type="AlphaFoldDB" id="A0AAE9Y568"/>
<dbReference type="GO" id="GO:0008270">
    <property type="term" value="F:zinc ion binding"/>
    <property type="evidence" value="ECO:0007669"/>
    <property type="project" value="InterPro"/>
</dbReference>
<dbReference type="Proteomes" id="UP001216390">
    <property type="component" value="Chromosome"/>
</dbReference>
<feature type="domain" description="Enoyl reductase (ER)" evidence="5">
    <location>
        <begin position="25"/>
        <end position="354"/>
    </location>
</feature>
<name>A0AAE9Y568_9ACTN</name>
<dbReference type="Gene3D" id="3.90.180.10">
    <property type="entry name" value="Medium-chain alcohol dehydrogenases, catalytic domain"/>
    <property type="match status" value="1"/>
</dbReference>
<dbReference type="Pfam" id="PF00107">
    <property type="entry name" value="ADH_zinc_N"/>
    <property type="match status" value="1"/>
</dbReference>
<dbReference type="PANTHER" id="PTHR43401:SF5">
    <property type="entry name" value="ALCOHOL DEHYDROGENASE-RELATED"/>
    <property type="match status" value="1"/>
</dbReference>
<dbReference type="PANTHER" id="PTHR43401">
    <property type="entry name" value="L-THREONINE 3-DEHYDROGENASE"/>
    <property type="match status" value="1"/>
</dbReference>
<comment type="similarity">
    <text evidence="4">Belongs to the zinc-containing alcohol dehydrogenase family.</text>
</comment>
<evidence type="ECO:0000256" key="4">
    <source>
        <dbReference type="RuleBase" id="RU361277"/>
    </source>
</evidence>
<protein>
    <submittedName>
        <fullName evidence="6">Alcohol dehydrogenase catalytic domain-containing protein</fullName>
    </submittedName>
</protein>
<sequence>MHPAVPDRRRPRRGLPVKAVRTIPGGGIEVTDVPTPEPGPGQVLVRVAGAGVCHSDVVIGRAPDFYGEGRPFTLGHETAGHVAAVGPGVVGLDEGLPVVVHSEWGCGTCTTCRRGHERLCPEVAPVAGGGLGADGGMASHILVPAARYVVPLGDLDPVTAGPLDDAALTPYHAVRNARDELDGASVAVVIGAGGVGHMAIQILGAVSPARIVVVEPDEGRRAFALELGANLAVHPDDDAAGQVRGLRPSGASLVLDLVGSDSTLAMAAAAVGPAGRVVLIGTKLGTFGFNLLSLPWETRLHTSYAGEPRELEEVVALAQAGHITVHARTIGLDDVPEAIAALDRGDHGTGRAIAVP</sequence>
<dbReference type="InterPro" id="IPR050129">
    <property type="entry name" value="Zn_alcohol_dh"/>
</dbReference>
<dbReference type="SUPFAM" id="SSF51735">
    <property type="entry name" value="NAD(P)-binding Rossmann-fold domains"/>
    <property type="match status" value="1"/>
</dbReference>
<dbReference type="InterPro" id="IPR036291">
    <property type="entry name" value="NAD(P)-bd_dom_sf"/>
</dbReference>
<comment type="cofactor">
    <cofactor evidence="4">
        <name>Zn(2+)</name>
        <dbReference type="ChEBI" id="CHEBI:29105"/>
    </cofactor>
</comment>
<dbReference type="RefSeq" id="WP_272736412.1">
    <property type="nucleotide sequence ID" value="NZ_CP116942.1"/>
</dbReference>
<dbReference type="GO" id="GO:0016491">
    <property type="term" value="F:oxidoreductase activity"/>
    <property type="evidence" value="ECO:0007669"/>
    <property type="project" value="UniProtKB-KW"/>
</dbReference>
<evidence type="ECO:0000259" key="5">
    <source>
        <dbReference type="SMART" id="SM00829"/>
    </source>
</evidence>
<evidence type="ECO:0000313" key="6">
    <source>
        <dbReference type="EMBL" id="WCO66890.1"/>
    </source>
</evidence>
<evidence type="ECO:0000256" key="2">
    <source>
        <dbReference type="ARBA" id="ARBA00022833"/>
    </source>
</evidence>
<dbReference type="SMART" id="SM00829">
    <property type="entry name" value="PKS_ER"/>
    <property type="match status" value="1"/>
</dbReference>
<dbReference type="Gene3D" id="3.40.50.720">
    <property type="entry name" value="NAD(P)-binding Rossmann-like Domain"/>
    <property type="match status" value="1"/>
</dbReference>
<evidence type="ECO:0000256" key="3">
    <source>
        <dbReference type="ARBA" id="ARBA00023002"/>
    </source>
</evidence>
<organism evidence="6 7">
    <name type="scientific">Iamia majanohamensis</name>
    <dbReference type="NCBI Taxonomy" id="467976"/>
    <lineage>
        <taxon>Bacteria</taxon>
        <taxon>Bacillati</taxon>
        <taxon>Actinomycetota</taxon>
        <taxon>Acidimicrobiia</taxon>
        <taxon>Acidimicrobiales</taxon>
        <taxon>Iamiaceae</taxon>
        <taxon>Iamia</taxon>
    </lineage>
</organism>
<dbReference type="PROSITE" id="PS00059">
    <property type="entry name" value="ADH_ZINC"/>
    <property type="match status" value="1"/>
</dbReference>
<dbReference type="InterPro" id="IPR011032">
    <property type="entry name" value="GroES-like_sf"/>
</dbReference>
<dbReference type="KEGG" id="ima:PO878_20570"/>
<evidence type="ECO:0000256" key="1">
    <source>
        <dbReference type="ARBA" id="ARBA00022723"/>
    </source>
</evidence>
<dbReference type="Pfam" id="PF08240">
    <property type="entry name" value="ADH_N"/>
    <property type="match status" value="1"/>
</dbReference>
<keyword evidence="7" id="KW-1185">Reference proteome</keyword>
<dbReference type="InterPro" id="IPR002328">
    <property type="entry name" value="ADH_Zn_CS"/>
</dbReference>
<dbReference type="SUPFAM" id="SSF50129">
    <property type="entry name" value="GroES-like"/>
    <property type="match status" value="1"/>
</dbReference>
<reference evidence="6" key="1">
    <citation type="submission" date="2023-01" db="EMBL/GenBank/DDBJ databases">
        <title>The diversity of Class Acidimicrobiia in South China Sea sediment environments and the proposal of Iamia marina sp. nov., a novel species of the genus Iamia.</title>
        <authorList>
            <person name="He Y."/>
            <person name="Tian X."/>
        </authorList>
    </citation>
    <scope>NUCLEOTIDE SEQUENCE</scope>
    <source>
        <strain evidence="6">DSM 19957</strain>
    </source>
</reference>